<evidence type="ECO:0000256" key="5">
    <source>
        <dbReference type="SAM" id="MobiDB-lite"/>
    </source>
</evidence>
<feature type="compositionally biased region" description="Basic and acidic residues" evidence="5">
    <location>
        <begin position="638"/>
        <end position="650"/>
    </location>
</feature>
<reference evidence="7 8" key="1">
    <citation type="submission" date="2020-10" db="EMBL/GenBank/DDBJ databases">
        <title>The Coptis chinensis genome and diversification of protoberbering-type alkaloids.</title>
        <authorList>
            <person name="Wang B."/>
            <person name="Shu S."/>
            <person name="Song C."/>
            <person name="Liu Y."/>
        </authorList>
    </citation>
    <scope>NUCLEOTIDE SEQUENCE [LARGE SCALE GENOMIC DNA]</scope>
    <source>
        <strain evidence="7">HL-2020</strain>
        <tissue evidence="7">Leaf</tissue>
    </source>
</reference>
<dbReference type="InterPro" id="IPR034138">
    <property type="entry name" value="NOP8_RRM"/>
</dbReference>
<evidence type="ECO:0000256" key="2">
    <source>
        <dbReference type="ARBA" id="ARBA00022884"/>
    </source>
</evidence>
<dbReference type="EMBL" id="JADFTS010000001">
    <property type="protein sequence ID" value="KAF9623332.1"/>
    <property type="molecule type" value="Genomic_DNA"/>
</dbReference>
<feature type="compositionally biased region" description="Acidic residues" evidence="5">
    <location>
        <begin position="448"/>
        <end position="460"/>
    </location>
</feature>
<feature type="compositionally biased region" description="Basic and acidic residues" evidence="5">
    <location>
        <begin position="783"/>
        <end position="798"/>
    </location>
</feature>
<keyword evidence="2 4" id="KW-0694">RNA-binding</keyword>
<dbReference type="SUPFAM" id="SSF54928">
    <property type="entry name" value="RNA-binding domain, RBD"/>
    <property type="match status" value="1"/>
</dbReference>
<dbReference type="GO" id="GO:0005730">
    <property type="term" value="C:nucleolus"/>
    <property type="evidence" value="ECO:0007669"/>
    <property type="project" value="UniProtKB-SubCell"/>
</dbReference>
<dbReference type="CDD" id="cd12226">
    <property type="entry name" value="RRM_NOL8"/>
    <property type="match status" value="1"/>
</dbReference>
<feature type="region of interest" description="Disordered" evidence="5">
    <location>
        <begin position="779"/>
        <end position="836"/>
    </location>
</feature>
<dbReference type="Proteomes" id="UP000631114">
    <property type="component" value="Unassembled WGS sequence"/>
</dbReference>
<sequence length="876" mass="96567">MAKAGKKYLTRTLKSYTDGIQETIQLFQEAPASTLEKVPWEQVVAMADQVSKQATIAGLLWKEAMTELQALEENMSVYFKMLQGLLLLSHGTKVGAGPTLSSCIHASAKKVVECSLTFLREAVLSYGSRSLTHIPPLAGTVWEACESLKKTSTTNYTAIGRGITQAAVSVKDVVRELKPGNNDPVDDALDRAAAETSHESHSNHSSSEDDLGDDLNEEQEVKAPMRIFVGGLGEKVTEADLQKTFSSLGTVKSIEFVKTSGRSFAYVDFQPSSDKSLNKLFSAYNGCVWKGGRLRLEKAKEHYLVRLRREWEEDVEVAQDNIDIPEKPKLLTQDKTQLKIFFPRLHKLKSVPYSGTGKHKYSFRRVEVPSLPIHFCDCEEHCGASEIAKVKQISANEEQTEIMKEEELNMMRSVMDKIFNREVKPSSEGRRVEVPTEEESPKHSIDDLPSESEADEDNDGDSIVINIVRGGKTKLGSVEKGRLENVDQESGFGKLQPSNVAPYHNKIKAHKEVSGNPSDTITKKPRLLLSDESNINEFTSTMHKRKECPETNLEASKSPVEAQPKQTGNSQQLTTGHSWKQKSCWRELVGETAKSSFSISHILPKSTDFESASSTEMKRHKSMKKVRFESTCSSEPVGHLKDESLPDSRDGASIMVQSGSLSKESKIPNEAQPTELLANAPKQESKAPEEAQPAEVLANAPVTTGGHLWSQKSSWKELVGEMGNSSFSISNIVPDIASKRQNAQNHFSTGIAGAFHNKRENSTKQVTSEVPVNESNNVGKHTILHDKLSSPSAKEEKTSASLDGESDKVEMNSENSKIDNTARSKSMGSNASNNKAPMKIVISGVCPFMRSNDSEKEWIKTRAALSGALKKKSKEK</sequence>
<keyword evidence="8" id="KW-1185">Reference proteome</keyword>
<organism evidence="7 8">
    <name type="scientific">Coptis chinensis</name>
    <dbReference type="NCBI Taxonomy" id="261450"/>
    <lineage>
        <taxon>Eukaryota</taxon>
        <taxon>Viridiplantae</taxon>
        <taxon>Streptophyta</taxon>
        <taxon>Embryophyta</taxon>
        <taxon>Tracheophyta</taxon>
        <taxon>Spermatophyta</taxon>
        <taxon>Magnoliopsida</taxon>
        <taxon>Ranunculales</taxon>
        <taxon>Ranunculaceae</taxon>
        <taxon>Coptidoideae</taxon>
        <taxon>Coptis</taxon>
    </lineage>
</organism>
<dbReference type="InterPro" id="IPR049317">
    <property type="entry name" value="GCIP-like_N"/>
</dbReference>
<evidence type="ECO:0000256" key="1">
    <source>
        <dbReference type="ARBA" id="ARBA00004604"/>
    </source>
</evidence>
<feature type="region of interest" description="Disordered" evidence="5">
    <location>
        <begin position="419"/>
        <end position="462"/>
    </location>
</feature>
<evidence type="ECO:0000256" key="3">
    <source>
        <dbReference type="ARBA" id="ARBA00023242"/>
    </source>
</evidence>
<feature type="compositionally biased region" description="Basic and acidic residues" evidence="5">
    <location>
        <begin position="192"/>
        <end position="202"/>
    </location>
</feature>
<dbReference type="PANTHER" id="PTHR23099">
    <property type="entry name" value="TRANSCRIPTIONAL REGULATOR"/>
    <property type="match status" value="1"/>
</dbReference>
<feature type="compositionally biased region" description="Polar residues" evidence="5">
    <location>
        <begin position="823"/>
        <end position="835"/>
    </location>
</feature>
<proteinExistence type="predicted"/>
<feature type="region of interest" description="Disordered" evidence="5">
    <location>
        <begin position="192"/>
        <end position="213"/>
    </location>
</feature>
<dbReference type="AlphaFoldDB" id="A0A835MBB8"/>
<comment type="subcellular location">
    <subcellularLocation>
        <location evidence="1">Nucleus</location>
        <location evidence="1">Nucleolus</location>
    </subcellularLocation>
</comment>
<evidence type="ECO:0000313" key="8">
    <source>
        <dbReference type="Proteomes" id="UP000631114"/>
    </source>
</evidence>
<dbReference type="Pfam" id="PF00076">
    <property type="entry name" value="RRM_1"/>
    <property type="match status" value="1"/>
</dbReference>
<dbReference type="InterPro" id="IPR035979">
    <property type="entry name" value="RBD_domain_sf"/>
</dbReference>
<feature type="region of interest" description="Disordered" evidence="5">
    <location>
        <begin position="613"/>
        <end position="694"/>
    </location>
</feature>
<dbReference type="InterPro" id="IPR012677">
    <property type="entry name" value="Nucleotide-bd_a/b_plait_sf"/>
</dbReference>
<name>A0A835MBB8_9MAGN</name>
<dbReference type="PANTHER" id="PTHR23099:SF0">
    <property type="entry name" value="GERM CELL NUCLEAR ACIDIC PROTEIN"/>
    <property type="match status" value="1"/>
</dbReference>
<dbReference type="Pfam" id="PF13324">
    <property type="entry name" value="GCIP_N"/>
    <property type="match status" value="1"/>
</dbReference>
<evidence type="ECO:0000256" key="4">
    <source>
        <dbReference type="PROSITE-ProRule" id="PRU00176"/>
    </source>
</evidence>
<dbReference type="GO" id="GO:0003723">
    <property type="term" value="F:RNA binding"/>
    <property type="evidence" value="ECO:0007669"/>
    <property type="project" value="UniProtKB-UniRule"/>
</dbReference>
<comment type="caution">
    <text evidence="7">The sequence shown here is derived from an EMBL/GenBank/DDBJ whole genome shotgun (WGS) entry which is preliminary data.</text>
</comment>
<dbReference type="Gene3D" id="3.30.70.330">
    <property type="match status" value="1"/>
</dbReference>
<feature type="compositionally biased region" description="Basic and acidic residues" evidence="5">
    <location>
        <begin position="419"/>
        <end position="446"/>
    </location>
</feature>
<feature type="compositionally biased region" description="Polar residues" evidence="5">
    <location>
        <begin position="564"/>
        <end position="577"/>
    </location>
</feature>
<dbReference type="InterPro" id="IPR000504">
    <property type="entry name" value="RRM_dom"/>
</dbReference>
<dbReference type="SMART" id="SM00360">
    <property type="entry name" value="RRM"/>
    <property type="match status" value="1"/>
</dbReference>
<feature type="region of interest" description="Disordered" evidence="5">
    <location>
        <begin position="544"/>
        <end position="577"/>
    </location>
</feature>
<dbReference type="OrthoDB" id="21643at2759"/>
<evidence type="ECO:0000259" key="6">
    <source>
        <dbReference type="PROSITE" id="PS50102"/>
    </source>
</evidence>
<gene>
    <name evidence="7" type="ORF">IFM89_000821</name>
</gene>
<accession>A0A835MBB8</accession>
<feature type="compositionally biased region" description="Basic and acidic residues" evidence="5">
    <location>
        <begin position="805"/>
        <end position="822"/>
    </location>
</feature>
<dbReference type="PROSITE" id="PS50102">
    <property type="entry name" value="RRM"/>
    <property type="match status" value="1"/>
</dbReference>
<feature type="domain" description="RRM" evidence="6">
    <location>
        <begin position="225"/>
        <end position="301"/>
    </location>
</feature>
<keyword evidence="3" id="KW-0539">Nucleus</keyword>
<protein>
    <recommendedName>
        <fullName evidence="6">RRM domain-containing protein</fullName>
    </recommendedName>
</protein>
<evidence type="ECO:0000313" key="7">
    <source>
        <dbReference type="EMBL" id="KAF9623332.1"/>
    </source>
</evidence>